<dbReference type="RefSeq" id="XP_007320680.1">
    <property type="nucleotide sequence ID" value="XM_007320618.1"/>
</dbReference>
<dbReference type="KEGG" id="sla:SERLADRAFT_440161"/>
<protein>
    <submittedName>
        <fullName evidence="1">Uncharacterized protein</fullName>
    </submittedName>
</protein>
<gene>
    <name evidence="1" type="ORF">SERLADRAFT_440161</name>
</gene>
<dbReference type="EMBL" id="GL945437">
    <property type="protein sequence ID" value="EGO22142.1"/>
    <property type="molecule type" value="Genomic_DNA"/>
</dbReference>
<reference evidence="1" key="1">
    <citation type="submission" date="2011-04" db="EMBL/GenBank/DDBJ databases">
        <title>Evolution of plant cell wall degrading machinery underlies the functional diversity of forest fungi.</title>
        <authorList>
            <consortium name="US DOE Joint Genome Institute (JGI-PGF)"/>
            <person name="Eastwood D.C."/>
            <person name="Floudas D."/>
            <person name="Binder M."/>
            <person name="Majcherczyk A."/>
            <person name="Schneider P."/>
            <person name="Aerts A."/>
            <person name="Asiegbu F.O."/>
            <person name="Baker S.E."/>
            <person name="Barry K."/>
            <person name="Bendiksby M."/>
            <person name="Blumentritt M."/>
            <person name="Coutinho P.M."/>
            <person name="Cullen D."/>
            <person name="Cullen D."/>
            <person name="Gathman A."/>
            <person name="Goodell B."/>
            <person name="Henrissat B."/>
            <person name="Ihrmark K."/>
            <person name="Kauserud H."/>
            <person name="Kohler A."/>
            <person name="LaButti K."/>
            <person name="Lapidus A."/>
            <person name="Lavin J.L."/>
            <person name="Lee Y.-H."/>
            <person name="Lindquist E."/>
            <person name="Lilly W."/>
            <person name="Lucas S."/>
            <person name="Morin E."/>
            <person name="Murat C."/>
            <person name="Oguiza J.A."/>
            <person name="Park J."/>
            <person name="Pisabarro A.G."/>
            <person name="Riley R."/>
            <person name="Rosling A."/>
            <person name="Salamov A."/>
            <person name="Schmidt O."/>
            <person name="Schmutz J."/>
            <person name="Skrede I."/>
            <person name="Stenlid J."/>
            <person name="Wiebenga A."/>
            <person name="Xie X."/>
            <person name="Kues U."/>
            <person name="Hibbett D.S."/>
            <person name="Hoffmeister D."/>
            <person name="Hogberg N."/>
            <person name="Martin F."/>
            <person name="Grigoriev I.V."/>
            <person name="Watkinson S.C."/>
        </authorList>
    </citation>
    <scope>NUCLEOTIDE SEQUENCE</scope>
    <source>
        <strain evidence="1">S7.9</strain>
    </source>
</reference>
<name>F8P3P3_SERL9</name>
<dbReference type="OrthoDB" id="2678661at2759"/>
<accession>F8P3P3</accession>
<dbReference type="HOGENOM" id="CLU_154301_0_0_1"/>
<dbReference type="AlphaFoldDB" id="F8P3P3"/>
<sequence>MNSLGLNLPIFFNLLSWGNHECTLDAKIYYERTALMVSDELPNIIRRWHKPPRPKDTHHVRASGSRTVLQDFVFDCVSNVLDEELRGIEDLARCPPEDVSKEGLTSILIEDLVLCSKVQGLEGLHISGSFYDT</sequence>
<dbReference type="GeneID" id="18815325"/>
<proteinExistence type="predicted"/>
<evidence type="ECO:0000313" key="1">
    <source>
        <dbReference type="EMBL" id="EGO22142.1"/>
    </source>
</evidence>
<dbReference type="Proteomes" id="UP000008064">
    <property type="component" value="Unassembled WGS sequence"/>
</dbReference>
<organism>
    <name type="scientific">Serpula lacrymans var. lacrymans (strain S7.9)</name>
    <name type="common">Dry rot fungus</name>
    <dbReference type="NCBI Taxonomy" id="578457"/>
    <lineage>
        <taxon>Eukaryota</taxon>
        <taxon>Fungi</taxon>
        <taxon>Dikarya</taxon>
        <taxon>Basidiomycota</taxon>
        <taxon>Agaricomycotina</taxon>
        <taxon>Agaricomycetes</taxon>
        <taxon>Agaricomycetidae</taxon>
        <taxon>Boletales</taxon>
        <taxon>Coniophorineae</taxon>
        <taxon>Serpulaceae</taxon>
        <taxon>Serpula</taxon>
    </lineage>
</organism>